<protein>
    <submittedName>
        <fullName evidence="2">Uncharacterized protein</fullName>
    </submittedName>
</protein>
<reference evidence="2 3" key="1">
    <citation type="submission" date="2024-10" db="EMBL/GenBank/DDBJ databases">
        <authorList>
            <person name="Kim D."/>
        </authorList>
    </citation>
    <scope>NUCLEOTIDE SEQUENCE [LARGE SCALE GENOMIC DNA]</scope>
    <source>
        <strain evidence="2">BH-2024</strain>
    </source>
</reference>
<sequence length="171" mass="19624">MSILSQNFVNFSLFPLAFLLLLTQCSISVDAIRCWKGIGAELEVNIHKLPPDVPMNVSLEHLQKLETIEFDGTVKGKVRCDFLVQKCMKTVCTGDAYSMNNMVINEEGSVLGDFVTLTKNPQVNDWQSLWHLCPHFGCWHFECLSFPLLLRHVRREWVGIIIKTNKKRMDL</sequence>
<keyword evidence="1" id="KW-0732">Signal</keyword>
<feature type="signal peptide" evidence="1">
    <location>
        <begin position="1"/>
        <end position="31"/>
    </location>
</feature>
<name>A0ABD2I3U2_9BILA</name>
<organism evidence="2 3">
    <name type="scientific">Heterodera trifolii</name>
    <dbReference type="NCBI Taxonomy" id="157864"/>
    <lineage>
        <taxon>Eukaryota</taxon>
        <taxon>Metazoa</taxon>
        <taxon>Ecdysozoa</taxon>
        <taxon>Nematoda</taxon>
        <taxon>Chromadorea</taxon>
        <taxon>Rhabditida</taxon>
        <taxon>Tylenchina</taxon>
        <taxon>Tylenchomorpha</taxon>
        <taxon>Tylenchoidea</taxon>
        <taxon>Heteroderidae</taxon>
        <taxon>Heteroderinae</taxon>
        <taxon>Heterodera</taxon>
    </lineage>
</organism>
<dbReference type="EMBL" id="JBICBT010001377">
    <property type="protein sequence ID" value="KAL3070823.1"/>
    <property type="molecule type" value="Genomic_DNA"/>
</dbReference>
<keyword evidence="3" id="KW-1185">Reference proteome</keyword>
<proteinExistence type="predicted"/>
<dbReference type="AlphaFoldDB" id="A0ABD2I3U2"/>
<gene>
    <name evidence="2" type="ORF">niasHT_037799</name>
</gene>
<comment type="caution">
    <text evidence="2">The sequence shown here is derived from an EMBL/GenBank/DDBJ whole genome shotgun (WGS) entry which is preliminary data.</text>
</comment>
<accession>A0ABD2I3U2</accession>
<feature type="chain" id="PRO_5044881745" evidence="1">
    <location>
        <begin position="32"/>
        <end position="171"/>
    </location>
</feature>
<evidence type="ECO:0000313" key="3">
    <source>
        <dbReference type="Proteomes" id="UP001620626"/>
    </source>
</evidence>
<evidence type="ECO:0000256" key="1">
    <source>
        <dbReference type="SAM" id="SignalP"/>
    </source>
</evidence>
<evidence type="ECO:0000313" key="2">
    <source>
        <dbReference type="EMBL" id="KAL3070823.1"/>
    </source>
</evidence>
<dbReference type="Proteomes" id="UP001620626">
    <property type="component" value="Unassembled WGS sequence"/>
</dbReference>